<feature type="region of interest" description="Disordered" evidence="1">
    <location>
        <begin position="16"/>
        <end position="42"/>
    </location>
</feature>
<sequence length="42" mass="4570">MARRCTRCKVSQICPGRNPPGGKRTSFRPSPGGPVLRSSMCH</sequence>
<gene>
    <name evidence="2" type="ORF">LARSCL_LOCUS21783</name>
</gene>
<organism evidence="2 3">
    <name type="scientific">Larinioides sclopetarius</name>
    <dbReference type="NCBI Taxonomy" id="280406"/>
    <lineage>
        <taxon>Eukaryota</taxon>
        <taxon>Metazoa</taxon>
        <taxon>Ecdysozoa</taxon>
        <taxon>Arthropoda</taxon>
        <taxon>Chelicerata</taxon>
        <taxon>Arachnida</taxon>
        <taxon>Araneae</taxon>
        <taxon>Araneomorphae</taxon>
        <taxon>Entelegynae</taxon>
        <taxon>Araneoidea</taxon>
        <taxon>Araneidae</taxon>
        <taxon>Larinioides</taxon>
    </lineage>
</organism>
<keyword evidence="3" id="KW-1185">Reference proteome</keyword>
<dbReference type="Proteomes" id="UP001497382">
    <property type="component" value="Unassembled WGS sequence"/>
</dbReference>
<feature type="non-terminal residue" evidence="2">
    <location>
        <position position="42"/>
    </location>
</feature>
<evidence type="ECO:0000256" key="1">
    <source>
        <dbReference type="SAM" id="MobiDB-lite"/>
    </source>
</evidence>
<accession>A0AAV2BWC5</accession>
<comment type="caution">
    <text evidence="2">The sequence shown here is derived from an EMBL/GenBank/DDBJ whole genome shotgun (WGS) entry which is preliminary data.</text>
</comment>
<name>A0AAV2BWC5_9ARAC</name>
<evidence type="ECO:0000313" key="2">
    <source>
        <dbReference type="EMBL" id="CAL1300159.1"/>
    </source>
</evidence>
<proteinExistence type="predicted"/>
<dbReference type="EMBL" id="CAXIEN010000537">
    <property type="protein sequence ID" value="CAL1300159.1"/>
    <property type="molecule type" value="Genomic_DNA"/>
</dbReference>
<evidence type="ECO:0000313" key="3">
    <source>
        <dbReference type="Proteomes" id="UP001497382"/>
    </source>
</evidence>
<dbReference type="AlphaFoldDB" id="A0AAV2BWC5"/>
<reference evidence="2 3" key="1">
    <citation type="submission" date="2024-04" db="EMBL/GenBank/DDBJ databases">
        <authorList>
            <person name="Rising A."/>
            <person name="Reimegard J."/>
            <person name="Sonavane S."/>
            <person name="Akerstrom W."/>
            <person name="Nylinder S."/>
            <person name="Hedman E."/>
            <person name="Kallberg Y."/>
        </authorList>
    </citation>
    <scope>NUCLEOTIDE SEQUENCE [LARGE SCALE GENOMIC DNA]</scope>
</reference>
<protein>
    <submittedName>
        <fullName evidence="2">Uncharacterized protein</fullName>
    </submittedName>
</protein>